<dbReference type="Pfam" id="PF16993">
    <property type="entry name" value="Asp1"/>
    <property type="match status" value="1"/>
</dbReference>
<dbReference type="NCBIfam" id="TIGR03713">
    <property type="entry name" value="acc_sec_asp1"/>
    <property type="match status" value="1"/>
</dbReference>
<dbReference type="STRING" id="764291.STRUR_0291"/>
<protein>
    <submittedName>
        <fullName evidence="1">Accessory Sec system protein Asp1</fullName>
    </submittedName>
</protein>
<dbReference type="InterPro" id="IPR022372">
    <property type="entry name" value="Accessory_SS_Asp1"/>
</dbReference>
<reference evidence="1 2" key="1">
    <citation type="journal article" date="2014" name="Int. J. Syst. Evol. Microbiol.">
        <title>Phylogenomics and the dynamic genome evolution of the genus Streptococcus.</title>
        <authorList>
            <consortium name="The Broad Institute Genome Sequencing Platform"/>
            <person name="Richards V.P."/>
            <person name="Palmer S.R."/>
            <person name="Pavinski Bitar P.D."/>
            <person name="Qin X."/>
            <person name="Weinstock G.M."/>
            <person name="Highlander S.K."/>
            <person name="Town C.D."/>
            <person name="Burne R.A."/>
            <person name="Stanhope M.J."/>
        </authorList>
    </citation>
    <scope>NUCLEOTIDE SEQUENCE [LARGE SCALE GENOMIC DNA]</scope>
    <source>
        <strain evidence="1 2">2285-97</strain>
    </source>
</reference>
<keyword evidence="2" id="KW-1185">Reference proteome</keyword>
<evidence type="ECO:0000313" key="1">
    <source>
        <dbReference type="EMBL" id="EHJ55977.1"/>
    </source>
</evidence>
<organism evidence="1 2">
    <name type="scientific">Streptococcus urinalis 2285-97</name>
    <dbReference type="NCBI Taxonomy" id="764291"/>
    <lineage>
        <taxon>Bacteria</taxon>
        <taxon>Bacillati</taxon>
        <taxon>Bacillota</taxon>
        <taxon>Bacilli</taxon>
        <taxon>Lactobacillales</taxon>
        <taxon>Streptococcaceae</taxon>
        <taxon>Streptococcus</taxon>
    </lineage>
</organism>
<dbReference type="EMBL" id="AEUZ02000001">
    <property type="protein sequence ID" value="EHJ55977.1"/>
    <property type="molecule type" value="Genomic_DNA"/>
</dbReference>
<comment type="caution">
    <text evidence="1">The sequence shown here is derived from an EMBL/GenBank/DDBJ whole genome shotgun (WGS) entry which is preliminary data.</text>
</comment>
<dbReference type="Proteomes" id="UP000005388">
    <property type="component" value="Unassembled WGS sequence"/>
</dbReference>
<sequence length="515" mass="60851">MFHFVPAWYHPERTWYDKTSVWYRRAAGMDFDDTINHVKMFQYIDYQSSLLILNYMPNLRYFLHRYDLFEQDYYAIFDVIQNTESVRGTRFDFKQLNWSKKTRFIYTPFAVIAKEGDQKIAQLEFGQDGQLIWIDFFKESHLDKTFVFDDRGFLSSILERDESGIPYLQTYFDAKGIWVLKESLVENESKVVINESQKDRFKKLVYQDLTELIIEKCQDYYDKVVEKDDTLIYAYDKRHQAILANIFSNHQKLVSVFSLRNKKEDFENQKHLLDQNQLIICDHLNLTKKLETITKTKVEHLSPFDTRLSLGKSQHIKESIVYFVMDGLDDAQLSKSIDNCYQAMLKDSMIEIVFVSYERDYSKRMMAYQFLEKTLAQFSEEFMHLEEQQLVSFEIIDAEEVKPRVAYHYLESELDVIKYLNQARLIVDLSETPDLYTQIAGISAGIPQVNTVSSEYVEDRKNGYILEDISQLKDAFSFYFDGLANWNQALVYAVQKINDYTGGNLVARLLAKSKE</sequence>
<accession>G5KHS8</accession>
<dbReference type="eggNOG" id="ENOG502ZBRM">
    <property type="taxonomic scope" value="Bacteria"/>
</dbReference>
<dbReference type="GO" id="GO:0015031">
    <property type="term" value="P:protein transport"/>
    <property type="evidence" value="ECO:0007669"/>
    <property type="project" value="InterPro"/>
</dbReference>
<proteinExistence type="predicted"/>
<dbReference type="AlphaFoldDB" id="G5KHS8"/>
<evidence type="ECO:0000313" key="2">
    <source>
        <dbReference type="Proteomes" id="UP000005388"/>
    </source>
</evidence>
<dbReference type="RefSeq" id="WP_006738753.1">
    <property type="nucleotide sequence ID" value="NZ_AEUZ02000001.1"/>
</dbReference>
<gene>
    <name evidence="1" type="primary">asp1</name>
    <name evidence="1" type="ORF">STRUR_0291</name>
</gene>
<name>G5KHS8_9STRE</name>